<name>A0A455LNA8_9CAUD</name>
<protein>
    <submittedName>
        <fullName evidence="2">HTH DNA binding domain protein</fullName>
    </submittedName>
</protein>
<keyword evidence="3" id="KW-1185">Reference proteome</keyword>
<dbReference type="Gene3D" id="1.10.260.40">
    <property type="entry name" value="lambda repressor-like DNA-binding domains"/>
    <property type="match status" value="1"/>
</dbReference>
<dbReference type="InterPro" id="IPR010982">
    <property type="entry name" value="Lambda_DNA-bd_dom_sf"/>
</dbReference>
<dbReference type="Proteomes" id="UP000292006">
    <property type="component" value="Segment"/>
</dbReference>
<gene>
    <name evidence="2" type="ORF">CRB2_47</name>
</gene>
<dbReference type="PROSITE" id="PS50943">
    <property type="entry name" value="HTH_CROC1"/>
    <property type="match status" value="1"/>
</dbReference>
<dbReference type="Pfam" id="PF01381">
    <property type="entry name" value="HTH_3"/>
    <property type="match status" value="1"/>
</dbReference>
<accession>A0A455LNA8</accession>
<dbReference type="CDD" id="cd00093">
    <property type="entry name" value="HTH_XRE"/>
    <property type="match status" value="1"/>
</dbReference>
<feature type="domain" description="HTH cro/C1-type" evidence="1">
    <location>
        <begin position="19"/>
        <end position="51"/>
    </location>
</feature>
<evidence type="ECO:0000313" key="2">
    <source>
        <dbReference type="EMBL" id="AYP70033.1"/>
    </source>
</evidence>
<organism evidence="2 3">
    <name type="scientific">Mycobacterium phage CRB2</name>
    <dbReference type="NCBI Taxonomy" id="2483623"/>
    <lineage>
        <taxon>Viruses</taxon>
        <taxon>Duplodnaviria</taxon>
        <taxon>Heunggongvirae</taxon>
        <taxon>Uroviricota</taxon>
        <taxon>Caudoviricetes</taxon>
        <taxon>Bclasvirinae</taxon>
        <taxon>Quesadillavirus</taxon>
        <taxon>Quesadillavirus CRB2</taxon>
    </lineage>
</organism>
<evidence type="ECO:0000259" key="1">
    <source>
        <dbReference type="PROSITE" id="PS50943"/>
    </source>
</evidence>
<sequence length="137" mass="15267">MTETERRPAVHSWGLGEIIRAHRLFMGLSQRDLASRVGKDRRDYQRIENGQDKCPPGLLSQIETLSEAFAYQVERVLDEAERRAEEPGSGPLDLAITINGTQHDEWERNVAGRAAVETTEAAPITLTIVADKAERSA</sequence>
<proteinExistence type="predicted"/>
<evidence type="ECO:0000313" key="3">
    <source>
        <dbReference type="Proteomes" id="UP000292006"/>
    </source>
</evidence>
<dbReference type="SMART" id="SM00530">
    <property type="entry name" value="HTH_XRE"/>
    <property type="match status" value="1"/>
</dbReference>
<reference evidence="2 3" key="1">
    <citation type="journal article" date="2019" name="PLoS ONE">
        <title>Mycobacteriophage CRB2 defines a new subcluster in mycobacteriophage classification.</title>
        <authorList>
            <person name="Suarez C.A."/>
            <person name="Franceschelli J.J."/>
            <person name="Morbidoni H.R."/>
        </authorList>
    </citation>
    <scope>NUCLEOTIDE SEQUENCE [LARGE SCALE GENOMIC DNA]</scope>
</reference>
<dbReference type="InterPro" id="IPR001387">
    <property type="entry name" value="Cro/C1-type_HTH"/>
</dbReference>
<dbReference type="SUPFAM" id="SSF47413">
    <property type="entry name" value="lambda repressor-like DNA-binding domains"/>
    <property type="match status" value="1"/>
</dbReference>
<dbReference type="GO" id="GO:0003677">
    <property type="term" value="F:DNA binding"/>
    <property type="evidence" value="ECO:0007669"/>
    <property type="project" value="InterPro"/>
</dbReference>
<dbReference type="EMBL" id="MK059749">
    <property type="protein sequence ID" value="AYP70033.1"/>
    <property type="molecule type" value="Genomic_DNA"/>
</dbReference>